<gene>
    <name evidence="1" type="ORF">HMPREF9080_00107</name>
</gene>
<dbReference type="AlphaFoldDB" id="G9ZBI4"/>
<proteinExistence type="predicted"/>
<name>G9ZBI4_9GAMM</name>
<reference evidence="1 2" key="1">
    <citation type="submission" date="2011-08" db="EMBL/GenBank/DDBJ databases">
        <authorList>
            <person name="Weinstock G."/>
            <person name="Sodergren E."/>
            <person name="Clifton S."/>
            <person name="Fulton L."/>
            <person name="Fulton B."/>
            <person name="Courtney L."/>
            <person name="Fronick C."/>
            <person name="Harrison M."/>
            <person name="Strong C."/>
            <person name="Farmer C."/>
            <person name="Delahaunty K."/>
            <person name="Markovic C."/>
            <person name="Hall O."/>
            <person name="Minx P."/>
            <person name="Tomlinson C."/>
            <person name="Mitreva M."/>
            <person name="Hou S."/>
            <person name="Chen J."/>
            <person name="Wollam A."/>
            <person name="Pepin K.H."/>
            <person name="Johnson M."/>
            <person name="Bhonagiri V."/>
            <person name="Zhang X."/>
            <person name="Suruliraj S."/>
            <person name="Warren W."/>
            <person name="Chinwalla A."/>
            <person name="Mardis E.R."/>
            <person name="Wilson R.K."/>
        </authorList>
    </citation>
    <scope>NUCLEOTIDE SEQUENCE [LARGE SCALE GENOMIC DNA]</scope>
    <source>
        <strain evidence="1 2">F0432</strain>
    </source>
</reference>
<accession>G9ZBI4</accession>
<comment type="caution">
    <text evidence="1">The sequence shown here is derived from an EMBL/GenBank/DDBJ whole genome shotgun (WGS) entry which is preliminary data.</text>
</comment>
<evidence type="ECO:0000313" key="2">
    <source>
        <dbReference type="Proteomes" id="UP000004750"/>
    </source>
</evidence>
<protein>
    <submittedName>
        <fullName evidence="1">Uncharacterized protein</fullName>
    </submittedName>
</protein>
<evidence type="ECO:0000313" key="1">
    <source>
        <dbReference type="EMBL" id="EHM56083.1"/>
    </source>
</evidence>
<dbReference type="Proteomes" id="UP000004750">
    <property type="component" value="Unassembled WGS sequence"/>
</dbReference>
<dbReference type="EMBL" id="AGCM01000006">
    <property type="protein sequence ID" value="EHM56083.1"/>
    <property type="molecule type" value="Genomic_DNA"/>
</dbReference>
<organism evidence="1 2">
    <name type="scientific">Cardiobacterium valvarum F0432</name>
    <dbReference type="NCBI Taxonomy" id="797473"/>
    <lineage>
        <taxon>Bacteria</taxon>
        <taxon>Pseudomonadati</taxon>
        <taxon>Pseudomonadota</taxon>
        <taxon>Gammaproteobacteria</taxon>
        <taxon>Cardiobacteriales</taxon>
        <taxon>Cardiobacteriaceae</taxon>
        <taxon>Cardiobacterium</taxon>
    </lineage>
</organism>
<dbReference type="HOGENOM" id="CLU_3231279_0_0_6"/>
<sequence length="43" mass="4596">MPDSSSGVVTGLVPATVPPLRAQKRQTRGLPFRDYHKCGVTDG</sequence>